<sequence length="90" mass="8791">MSAQKWRLPLWGAALILSCGLAVRTAPTGAADVCTDVGGRHVSVGGCADPGASPGSPPQDGAPPNDSVPPPPDVDACASVGRRVSVGGCT</sequence>
<keyword evidence="4" id="KW-1185">Reference proteome</keyword>
<organism evidence="3 4">
    <name type="scientific">Mycobacterium shigaense</name>
    <dbReference type="NCBI Taxonomy" id="722731"/>
    <lineage>
        <taxon>Bacteria</taxon>
        <taxon>Bacillati</taxon>
        <taxon>Actinomycetota</taxon>
        <taxon>Actinomycetes</taxon>
        <taxon>Mycobacteriales</taxon>
        <taxon>Mycobacteriaceae</taxon>
        <taxon>Mycobacterium</taxon>
        <taxon>Mycobacterium simiae complex</taxon>
    </lineage>
</organism>
<protein>
    <submittedName>
        <fullName evidence="3">Uncharacterized protein</fullName>
    </submittedName>
</protein>
<feature type="region of interest" description="Disordered" evidence="1">
    <location>
        <begin position="45"/>
        <end position="77"/>
    </location>
</feature>
<evidence type="ECO:0000313" key="4">
    <source>
        <dbReference type="Proteomes" id="UP000217736"/>
    </source>
</evidence>
<accession>A0A1Z4EEQ4</accession>
<evidence type="ECO:0000256" key="2">
    <source>
        <dbReference type="SAM" id="SignalP"/>
    </source>
</evidence>
<proteinExistence type="predicted"/>
<feature type="chain" id="PRO_5043388635" evidence="2">
    <location>
        <begin position="31"/>
        <end position="90"/>
    </location>
</feature>
<dbReference type="Proteomes" id="UP000217736">
    <property type="component" value="Chromosome"/>
</dbReference>
<dbReference type="RefSeq" id="WP_096438048.1">
    <property type="nucleotide sequence ID" value="NZ_AP018164.1"/>
</dbReference>
<feature type="compositionally biased region" description="Pro residues" evidence="1">
    <location>
        <begin position="55"/>
        <end position="73"/>
    </location>
</feature>
<dbReference type="PROSITE" id="PS51257">
    <property type="entry name" value="PROKAR_LIPOPROTEIN"/>
    <property type="match status" value="1"/>
</dbReference>
<reference evidence="4" key="1">
    <citation type="submission" date="2017-06" db="EMBL/GenBank/DDBJ databases">
        <title>Complete Genome Sequence of Mycobacterium shigaense.</title>
        <authorList>
            <person name="Fukano H."/>
            <person name="Yoshida M."/>
            <person name="Kazumi Y."/>
            <person name="Ogura Y."/>
            <person name="Mitarai S."/>
            <person name="Hayashi T."/>
            <person name="Hoshino Y."/>
        </authorList>
    </citation>
    <scope>NUCLEOTIDE SEQUENCE [LARGE SCALE GENOMIC DNA]</scope>
    <source>
        <strain evidence="4">UN-152</strain>
    </source>
</reference>
<gene>
    <name evidence="3" type="ORF">MSG_01297</name>
</gene>
<dbReference type="EMBL" id="AP018164">
    <property type="protein sequence ID" value="BAX91455.1"/>
    <property type="molecule type" value="Genomic_DNA"/>
</dbReference>
<evidence type="ECO:0000313" key="3">
    <source>
        <dbReference type="EMBL" id="BAX91455.1"/>
    </source>
</evidence>
<feature type="signal peptide" evidence="2">
    <location>
        <begin position="1"/>
        <end position="30"/>
    </location>
</feature>
<dbReference type="AlphaFoldDB" id="A0A1Z4EEQ4"/>
<dbReference type="KEGG" id="mshg:MSG_01297"/>
<dbReference type="OrthoDB" id="4630368at2"/>
<keyword evidence="2" id="KW-0732">Signal</keyword>
<name>A0A1Z4EEQ4_9MYCO</name>
<evidence type="ECO:0000256" key="1">
    <source>
        <dbReference type="SAM" id="MobiDB-lite"/>
    </source>
</evidence>